<dbReference type="Pfam" id="PF09334">
    <property type="entry name" value="tRNA-synt_1g"/>
    <property type="match status" value="1"/>
</dbReference>
<comment type="catalytic activity">
    <reaction evidence="10 11">
        <text>tRNA(Met) + L-methionine + ATP = L-methionyl-tRNA(Met) + AMP + diphosphate</text>
        <dbReference type="Rhea" id="RHEA:13481"/>
        <dbReference type="Rhea" id="RHEA-COMP:9667"/>
        <dbReference type="Rhea" id="RHEA-COMP:9698"/>
        <dbReference type="ChEBI" id="CHEBI:30616"/>
        <dbReference type="ChEBI" id="CHEBI:33019"/>
        <dbReference type="ChEBI" id="CHEBI:57844"/>
        <dbReference type="ChEBI" id="CHEBI:78442"/>
        <dbReference type="ChEBI" id="CHEBI:78530"/>
        <dbReference type="ChEBI" id="CHEBI:456215"/>
        <dbReference type="EC" id="6.1.1.10"/>
    </reaction>
</comment>
<dbReference type="PANTHER" id="PTHR45765:SF1">
    <property type="entry name" value="METHIONINE--TRNA LIGASE, CYTOPLASMIC"/>
    <property type="match status" value="1"/>
</dbReference>
<protein>
    <recommendedName>
        <fullName evidence="11">Methionine--tRNA ligase</fullName>
        <ecNumber evidence="11">6.1.1.10</ecNumber>
    </recommendedName>
    <alternativeName>
        <fullName evidence="11">Methionyl-tRNA synthetase</fullName>
        <shortName evidence="11">MetRS</shortName>
    </alternativeName>
</protein>
<organism evidence="14 15">
    <name type="scientific">Clostridium thermosuccinogenes</name>
    <dbReference type="NCBI Taxonomy" id="84032"/>
    <lineage>
        <taxon>Bacteria</taxon>
        <taxon>Bacillati</taxon>
        <taxon>Bacillota</taxon>
        <taxon>Clostridia</taxon>
        <taxon>Eubacteriales</taxon>
        <taxon>Clostridiaceae</taxon>
        <taxon>Clostridium</taxon>
    </lineage>
</organism>
<feature type="domain" description="Methionyl-tRNA synthetase anticodon-binding" evidence="13">
    <location>
        <begin position="406"/>
        <end position="540"/>
    </location>
</feature>
<dbReference type="InterPro" id="IPR029038">
    <property type="entry name" value="MetRS_Zn"/>
</dbReference>
<reference evidence="14 15" key="1">
    <citation type="submission" date="2017-06" db="EMBL/GenBank/DDBJ databases">
        <title>Investigating the central metabolism of Clostridium thermosuccinogenes.</title>
        <authorList>
            <person name="Koendjbiharie J.G."/>
            <person name="van Kranenburg R."/>
        </authorList>
    </citation>
    <scope>NUCLEOTIDE SEQUENCE [LARGE SCALE GENOMIC DNA]</scope>
    <source>
        <strain evidence="14 15">DSM 5806</strain>
    </source>
</reference>
<comment type="cofactor">
    <cofactor evidence="11">
        <name>Zn(2+)</name>
        <dbReference type="ChEBI" id="CHEBI:29105"/>
    </cofactor>
    <text evidence="11">Binds 1 zinc ion per subunit.</text>
</comment>
<dbReference type="InterPro" id="IPR014758">
    <property type="entry name" value="Met-tRNA_synth"/>
</dbReference>
<dbReference type="InterPro" id="IPR009080">
    <property type="entry name" value="tRNAsynth_Ia_anticodon-bd"/>
</dbReference>
<dbReference type="Pfam" id="PF19303">
    <property type="entry name" value="Anticodon_3"/>
    <property type="match status" value="1"/>
</dbReference>
<dbReference type="SUPFAM" id="SSF52374">
    <property type="entry name" value="Nucleotidylyl transferase"/>
    <property type="match status" value="1"/>
</dbReference>
<dbReference type="SUPFAM" id="SSF47323">
    <property type="entry name" value="Anticodon-binding domain of a subclass of class I aminoacyl-tRNA synthetases"/>
    <property type="match status" value="1"/>
</dbReference>
<dbReference type="InterPro" id="IPR015413">
    <property type="entry name" value="Methionyl/Leucyl_tRNA_Synth"/>
</dbReference>
<dbReference type="GO" id="GO:0046872">
    <property type="term" value="F:metal ion binding"/>
    <property type="evidence" value="ECO:0007669"/>
    <property type="project" value="UniProtKB-KW"/>
</dbReference>
<evidence type="ECO:0000256" key="1">
    <source>
        <dbReference type="ARBA" id="ARBA00003314"/>
    </source>
</evidence>
<dbReference type="CDD" id="cd07957">
    <property type="entry name" value="Anticodon_Ia_Met"/>
    <property type="match status" value="1"/>
</dbReference>
<evidence type="ECO:0000256" key="11">
    <source>
        <dbReference type="HAMAP-Rule" id="MF_00098"/>
    </source>
</evidence>
<keyword evidence="6 11" id="KW-0547">Nucleotide-binding</keyword>
<dbReference type="PANTHER" id="PTHR45765">
    <property type="entry name" value="METHIONINE--TRNA LIGASE"/>
    <property type="match status" value="1"/>
</dbReference>
<dbReference type="GO" id="GO:0004825">
    <property type="term" value="F:methionine-tRNA ligase activity"/>
    <property type="evidence" value="ECO:0007669"/>
    <property type="project" value="UniProtKB-UniRule"/>
</dbReference>
<comment type="subunit">
    <text evidence="11">Monomer.</text>
</comment>
<evidence type="ECO:0000259" key="12">
    <source>
        <dbReference type="Pfam" id="PF09334"/>
    </source>
</evidence>
<evidence type="ECO:0000256" key="6">
    <source>
        <dbReference type="ARBA" id="ARBA00022741"/>
    </source>
</evidence>
<dbReference type="GO" id="GO:0005829">
    <property type="term" value="C:cytosol"/>
    <property type="evidence" value="ECO:0007669"/>
    <property type="project" value="TreeGrafter"/>
</dbReference>
<dbReference type="EMBL" id="NIOJ01000007">
    <property type="protein sequence ID" value="PNU00692.1"/>
    <property type="molecule type" value="Genomic_DNA"/>
</dbReference>
<evidence type="ECO:0000256" key="4">
    <source>
        <dbReference type="ARBA" id="ARBA00022490"/>
    </source>
</evidence>
<dbReference type="Proteomes" id="UP000236151">
    <property type="component" value="Unassembled WGS sequence"/>
</dbReference>
<feature type="binding site" evidence="11">
    <location>
        <position position="144"/>
    </location>
    <ligand>
        <name>Zn(2+)</name>
        <dbReference type="ChEBI" id="CHEBI:29105"/>
    </ligand>
</feature>
<dbReference type="InterPro" id="IPR033911">
    <property type="entry name" value="MetRS_core"/>
</dbReference>
<evidence type="ECO:0000256" key="8">
    <source>
        <dbReference type="ARBA" id="ARBA00022917"/>
    </source>
</evidence>
<feature type="short sequence motif" description="'HIGH' region" evidence="11">
    <location>
        <begin position="10"/>
        <end position="20"/>
    </location>
</feature>
<feature type="binding site" evidence="11">
    <location>
        <position position="153"/>
    </location>
    <ligand>
        <name>Zn(2+)</name>
        <dbReference type="ChEBI" id="CHEBI:29105"/>
    </ligand>
</feature>
<dbReference type="NCBIfam" id="TIGR00398">
    <property type="entry name" value="metG"/>
    <property type="match status" value="1"/>
</dbReference>
<dbReference type="HAMAP" id="MF_00098">
    <property type="entry name" value="Met_tRNA_synth_type1"/>
    <property type="match status" value="1"/>
</dbReference>
<dbReference type="SUPFAM" id="SSF57770">
    <property type="entry name" value="Methionyl-tRNA synthetase (MetRS), Zn-domain"/>
    <property type="match status" value="1"/>
</dbReference>
<dbReference type="Gene3D" id="2.20.28.20">
    <property type="entry name" value="Methionyl-tRNA synthetase, Zn-domain"/>
    <property type="match status" value="1"/>
</dbReference>
<comment type="caution">
    <text evidence="14">The sequence shown here is derived from an EMBL/GenBank/DDBJ whole genome shotgun (WGS) entry which is preliminary data.</text>
</comment>
<dbReference type="GO" id="GO:0005524">
    <property type="term" value="F:ATP binding"/>
    <property type="evidence" value="ECO:0007669"/>
    <property type="project" value="UniProtKB-UniRule"/>
</dbReference>
<dbReference type="InterPro" id="IPR001412">
    <property type="entry name" value="aa-tRNA-synth_I_CS"/>
</dbReference>
<dbReference type="KEGG" id="cthd:CDO33_06475"/>
<evidence type="ECO:0000256" key="7">
    <source>
        <dbReference type="ARBA" id="ARBA00022840"/>
    </source>
</evidence>
<dbReference type="GO" id="GO:0006431">
    <property type="term" value="P:methionyl-tRNA aminoacylation"/>
    <property type="evidence" value="ECO:0007669"/>
    <property type="project" value="UniProtKB-UniRule"/>
</dbReference>
<comment type="subcellular location">
    <subcellularLocation>
        <location evidence="2 11">Cytoplasm</location>
    </subcellularLocation>
</comment>
<keyword evidence="5 11" id="KW-0436">Ligase</keyword>
<dbReference type="PROSITE" id="PS00178">
    <property type="entry name" value="AA_TRNA_LIGASE_I"/>
    <property type="match status" value="1"/>
</dbReference>
<evidence type="ECO:0000256" key="9">
    <source>
        <dbReference type="ARBA" id="ARBA00023146"/>
    </source>
</evidence>
<gene>
    <name evidence="11" type="primary">metG</name>
    <name evidence="14" type="ORF">CDQ84_04465</name>
</gene>
<dbReference type="InterPro" id="IPR014729">
    <property type="entry name" value="Rossmann-like_a/b/a_fold"/>
</dbReference>
<evidence type="ECO:0000256" key="5">
    <source>
        <dbReference type="ARBA" id="ARBA00022598"/>
    </source>
</evidence>
<dbReference type="Gene3D" id="1.10.730.10">
    <property type="entry name" value="Isoleucyl-tRNA Synthetase, Domain 1"/>
    <property type="match status" value="1"/>
</dbReference>
<dbReference type="InterPro" id="IPR023458">
    <property type="entry name" value="Met-tRNA_ligase_1"/>
</dbReference>
<feature type="binding site" evidence="11">
    <location>
        <position position="156"/>
    </location>
    <ligand>
        <name>Zn(2+)</name>
        <dbReference type="ChEBI" id="CHEBI:29105"/>
    </ligand>
</feature>
<dbReference type="InterPro" id="IPR041872">
    <property type="entry name" value="Anticodon_Met"/>
</dbReference>
<comment type="function">
    <text evidence="1 11">Is required not only for elongation of protein synthesis but also for the initiation of all mRNA translation through initiator tRNA(fMet) aminoacylation.</text>
</comment>
<keyword evidence="11" id="KW-0479">Metal-binding</keyword>
<feature type="binding site" evidence="11">
    <location>
        <position position="330"/>
    </location>
    <ligand>
        <name>ATP</name>
        <dbReference type="ChEBI" id="CHEBI:30616"/>
    </ligand>
</feature>
<name>A0A2K2FIT4_9CLOT</name>
<evidence type="ECO:0000313" key="14">
    <source>
        <dbReference type="EMBL" id="PNU00692.1"/>
    </source>
</evidence>
<dbReference type="AlphaFoldDB" id="A0A2K2FIT4"/>
<feature type="domain" description="Methionyl/Leucyl tRNA synthetase" evidence="12">
    <location>
        <begin position="3"/>
        <end position="390"/>
    </location>
</feature>
<dbReference type="Gene3D" id="3.40.50.620">
    <property type="entry name" value="HUPs"/>
    <property type="match status" value="1"/>
</dbReference>
<keyword evidence="11" id="KW-0862">Zinc</keyword>
<proteinExistence type="inferred from homology"/>
<keyword evidence="7 11" id="KW-0067">ATP-binding</keyword>
<sequence length="541" mass="62486">MNVLIGNAWPYANGSLHIGHIAALLPGDVLARYFRAKGDTVFFVSGSDCHGTPVAIRARQENKTPEEISDYYHNEFAECFNRLGFSYDLYGKTSSSEHKSFVKDFHKKLYDGGYVYEKSTPQAYCNHCRQFLPDRFVKGLCPHCGETARGDQCEACGSVLEPENLLQAECSICKEPPEFRPTNHLYLAITRMKEQLERYIESHSHWRKNAYEMSKRYIHEGLRDRSLTRDLDWGIDVPKDGFDDKKIYIWAENVLGYLSDCYTLCCRQGIDFYEFWNSSRQYYVHGKDNIPFHTIILPSLLLGRADVRLKPPDDIISSEYLTLEGRKISTSGNWAIWVKDIIERYNPDSIRYFLIGNGPEKRDTDFTWREFINSHNGELLGAYGNFVNRSLVFIQKYFSNKIPEGRCNQNIIQSLEKLYPCTGELIEQGNFKEALDAVFAFIRAANKYFDEEQPWITIKSDVEKCKGTLNTCVQIIANLSHLLEPFLPFSSAKVRNLLKIEEATWQYIEVPSGLELGQVEILFERIDKKVIQEEEARLRGD</sequence>
<dbReference type="CDD" id="cd00814">
    <property type="entry name" value="MetRS_core"/>
    <property type="match status" value="1"/>
</dbReference>
<evidence type="ECO:0000256" key="2">
    <source>
        <dbReference type="ARBA" id="ARBA00004496"/>
    </source>
</evidence>
<dbReference type="RefSeq" id="WP_103080527.1">
    <property type="nucleotide sequence ID" value="NZ_CP021850.1"/>
</dbReference>
<keyword evidence="15" id="KW-1185">Reference proteome</keyword>
<keyword evidence="9 11" id="KW-0030">Aminoacyl-tRNA synthetase</keyword>
<dbReference type="PRINTS" id="PR01041">
    <property type="entry name" value="TRNASYNTHMET"/>
</dbReference>
<keyword evidence="8 11" id="KW-0648">Protein biosynthesis</keyword>
<dbReference type="EC" id="6.1.1.10" evidence="11"/>
<evidence type="ECO:0000259" key="13">
    <source>
        <dbReference type="Pfam" id="PF19303"/>
    </source>
</evidence>
<accession>A0A2K2FIT4</accession>
<evidence type="ECO:0000256" key="3">
    <source>
        <dbReference type="ARBA" id="ARBA00008258"/>
    </source>
</evidence>
<evidence type="ECO:0000313" key="15">
    <source>
        <dbReference type="Proteomes" id="UP000236151"/>
    </source>
</evidence>
<evidence type="ECO:0000256" key="10">
    <source>
        <dbReference type="ARBA" id="ARBA00047364"/>
    </source>
</evidence>
<feature type="short sequence motif" description="'KMSKS' region" evidence="11">
    <location>
        <begin position="327"/>
        <end position="331"/>
    </location>
</feature>
<feature type="binding site" evidence="11">
    <location>
        <position position="141"/>
    </location>
    <ligand>
        <name>Zn(2+)</name>
        <dbReference type="ChEBI" id="CHEBI:29105"/>
    </ligand>
</feature>
<dbReference type="OrthoDB" id="9810191at2"/>
<keyword evidence="4 11" id="KW-0963">Cytoplasm</keyword>
<comment type="similarity">
    <text evidence="3 11">Belongs to the class-I aminoacyl-tRNA synthetase family. MetG type 1 subfamily.</text>
</comment>